<proteinExistence type="predicted"/>
<organism evidence="2 3">
    <name type="scientific">Cordyceps militaris</name>
    <name type="common">Caterpillar fungus</name>
    <name type="synonym">Clavaria militaris</name>
    <dbReference type="NCBI Taxonomy" id="73501"/>
    <lineage>
        <taxon>Eukaryota</taxon>
        <taxon>Fungi</taxon>
        <taxon>Dikarya</taxon>
        <taxon>Ascomycota</taxon>
        <taxon>Pezizomycotina</taxon>
        <taxon>Sordariomycetes</taxon>
        <taxon>Hypocreomycetidae</taxon>
        <taxon>Hypocreales</taxon>
        <taxon>Cordycipitaceae</taxon>
        <taxon>Cordyceps</taxon>
    </lineage>
</organism>
<feature type="compositionally biased region" description="Polar residues" evidence="1">
    <location>
        <begin position="116"/>
        <end position="128"/>
    </location>
</feature>
<feature type="region of interest" description="Disordered" evidence="1">
    <location>
        <begin position="100"/>
        <end position="128"/>
    </location>
</feature>
<accession>A0A2H4STE4</accession>
<reference evidence="2 3" key="1">
    <citation type="journal article" date="2017" name="BMC Genomics">
        <title>Chromosome level assembly and secondary metabolite potential of the parasitic fungus Cordyceps militaris.</title>
        <authorList>
            <person name="Kramer G.J."/>
            <person name="Nodwell J.R."/>
        </authorList>
    </citation>
    <scope>NUCLEOTIDE SEQUENCE [LARGE SCALE GENOMIC DNA]</scope>
    <source>
        <strain evidence="2 3">ATCC 34164</strain>
    </source>
</reference>
<protein>
    <submittedName>
        <fullName evidence="2">Uncharacterized protein</fullName>
    </submittedName>
</protein>
<evidence type="ECO:0000313" key="3">
    <source>
        <dbReference type="Proteomes" id="UP000323067"/>
    </source>
</evidence>
<dbReference type="VEuPathDB" id="FungiDB:CCM_03810"/>
<evidence type="ECO:0000313" key="2">
    <source>
        <dbReference type="EMBL" id="ATY66378.1"/>
    </source>
</evidence>
<sequence length="177" mass="19476">MGFDIEELFETRRVAFQEAATDSVIAPSPLRRALDRSPSGTGITGTSSRIIPLFFYLTSFSSLLSQSSPWTILVPFLTFDSTKSAPGFFCNGRPFVPKATHQTSRTHPETHKEVAATSTRLGSPTSCASPYAARNQIEPNRALNEREPNSGRAQARRLTASSHIYAERPRFLALFAP</sequence>
<dbReference type="AlphaFoldDB" id="A0A2H4STE4"/>
<dbReference type="EMBL" id="CP023327">
    <property type="protein sequence ID" value="ATY66378.1"/>
    <property type="molecule type" value="Genomic_DNA"/>
</dbReference>
<evidence type="ECO:0000256" key="1">
    <source>
        <dbReference type="SAM" id="MobiDB-lite"/>
    </source>
</evidence>
<dbReference type="Proteomes" id="UP000323067">
    <property type="component" value="Chromosome ii"/>
</dbReference>
<gene>
    <name evidence="2" type="ORF">A9K55_001001</name>
</gene>
<name>A0A2H4STE4_CORMI</name>
<dbReference type="VEuPathDB" id="FungiDB:A9K55_001001"/>